<accession>S8DIG5</accession>
<sequence length="185" mass="20991">LDDEDLAMLRAYALKTETHMPFSTYTKLPYAFPDAHIPTTDRGKSCAAFLSGLKPEVYDCCENSCCAFVGLHAEREQCPYCKSPRYNEDGFPVKEFSYLPLIPRLKGFNASLPQATAMRYRGHKHQHIPGQMNDVFDAKVYRSKLGQSVTTAGKQYKHTYFSDTRDIALGLSTDGFAPFRRRKQT</sequence>
<dbReference type="EMBL" id="KE504282">
    <property type="protein sequence ID" value="EPS93331.1"/>
    <property type="molecule type" value="Genomic_DNA"/>
</dbReference>
<dbReference type="eggNOG" id="ENOG502SGWV">
    <property type="taxonomic scope" value="Eukaryota"/>
</dbReference>
<protein>
    <submittedName>
        <fullName evidence="1">Uncharacterized protein</fullName>
    </submittedName>
</protein>
<evidence type="ECO:0000313" key="2">
    <source>
        <dbReference type="Proteomes" id="UP000015241"/>
    </source>
</evidence>
<dbReference type="Proteomes" id="UP000015241">
    <property type="component" value="Unassembled WGS sequence"/>
</dbReference>
<gene>
    <name evidence="1" type="ORF">FOMPIDRAFT_1090754</name>
</gene>
<proteinExistence type="predicted"/>
<dbReference type="InParanoid" id="S8DIG5"/>
<keyword evidence="2" id="KW-1185">Reference proteome</keyword>
<dbReference type="AlphaFoldDB" id="S8DIG5"/>
<dbReference type="OrthoDB" id="3257409at2759"/>
<feature type="non-terminal residue" evidence="1">
    <location>
        <position position="185"/>
    </location>
</feature>
<dbReference type="STRING" id="743788.S8DIG5"/>
<name>S8DIG5_FOMSC</name>
<organism evidence="1 2">
    <name type="scientific">Fomitopsis schrenkii</name>
    <name type="common">Brown rot fungus</name>
    <dbReference type="NCBI Taxonomy" id="2126942"/>
    <lineage>
        <taxon>Eukaryota</taxon>
        <taxon>Fungi</taxon>
        <taxon>Dikarya</taxon>
        <taxon>Basidiomycota</taxon>
        <taxon>Agaricomycotina</taxon>
        <taxon>Agaricomycetes</taxon>
        <taxon>Polyporales</taxon>
        <taxon>Fomitopsis</taxon>
    </lineage>
</organism>
<reference evidence="1 2" key="1">
    <citation type="journal article" date="2012" name="Science">
        <title>The Paleozoic origin of enzymatic lignin decomposition reconstructed from 31 fungal genomes.</title>
        <authorList>
            <person name="Floudas D."/>
            <person name="Binder M."/>
            <person name="Riley R."/>
            <person name="Barry K."/>
            <person name="Blanchette R.A."/>
            <person name="Henrissat B."/>
            <person name="Martinez A.T."/>
            <person name="Otillar R."/>
            <person name="Spatafora J.W."/>
            <person name="Yadav J.S."/>
            <person name="Aerts A."/>
            <person name="Benoit I."/>
            <person name="Boyd A."/>
            <person name="Carlson A."/>
            <person name="Copeland A."/>
            <person name="Coutinho P.M."/>
            <person name="de Vries R.P."/>
            <person name="Ferreira P."/>
            <person name="Findley K."/>
            <person name="Foster B."/>
            <person name="Gaskell J."/>
            <person name="Glotzer D."/>
            <person name="Gorecki P."/>
            <person name="Heitman J."/>
            <person name="Hesse C."/>
            <person name="Hori C."/>
            <person name="Igarashi K."/>
            <person name="Jurgens J.A."/>
            <person name="Kallen N."/>
            <person name="Kersten P."/>
            <person name="Kohler A."/>
            <person name="Kuees U."/>
            <person name="Kumar T.K.A."/>
            <person name="Kuo A."/>
            <person name="LaButti K."/>
            <person name="Larrondo L.F."/>
            <person name="Lindquist E."/>
            <person name="Ling A."/>
            <person name="Lombard V."/>
            <person name="Lucas S."/>
            <person name="Lundell T."/>
            <person name="Martin R."/>
            <person name="McLaughlin D.J."/>
            <person name="Morgenstern I."/>
            <person name="Morin E."/>
            <person name="Murat C."/>
            <person name="Nagy L.G."/>
            <person name="Nolan M."/>
            <person name="Ohm R.A."/>
            <person name="Patyshakuliyeva A."/>
            <person name="Rokas A."/>
            <person name="Ruiz-Duenas F.J."/>
            <person name="Sabat G."/>
            <person name="Salamov A."/>
            <person name="Samejima M."/>
            <person name="Schmutz J."/>
            <person name="Slot J.C."/>
            <person name="St John F."/>
            <person name="Stenlid J."/>
            <person name="Sun H."/>
            <person name="Sun S."/>
            <person name="Syed K."/>
            <person name="Tsang A."/>
            <person name="Wiebenga A."/>
            <person name="Young D."/>
            <person name="Pisabarro A."/>
            <person name="Eastwood D.C."/>
            <person name="Martin F."/>
            <person name="Cullen D."/>
            <person name="Grigoriev I.V."/>
            <person name="Hibbett D.S."/>
        </authorList>
    </citation>
    <scope>NUCLEOTIDE SEQUENCE</scope>
    <source>
        <strain evidence="2">FP-58527</strain>
    </source>
</reference>
<dbReference type="HOGENOM" id="CLU_007337_2_0_1"/>
<feature type="non-terminal residue" evidence="1">
    <location>
        <position position="1"/>
    </location>
</feature>
<evidence type="ECO:0000313" key="1">
    <source>
        <dbReference type="EMBL" id="EPS93331.1"/>
    </source>
</evidence>